<reference evidence="1 2" key="1">
    <citation type="journal article" date="2019" name="Syst. Appl. Microbiol.">
        <title>Microvirga tunisiensis sp. nov., a root nodule symbiotic bacterium isolated from Lupinus micranthus and L. luteus grown in Northern Tunisia.</title>
        <authorList>
            <person name="Msaddak A."/>
            <person name="Rejili M."/>
            <person name="Duran D."/>
            <person name="Mars M."/>
            <person name="Palacios J.M."/>
            <person name="Ruiz-Argueso T."/>
            <person name="Rey L."/>
            <person name="Imperial J."/>
        </authorList>
    </citation>
    <scope>NUCLEOTIDE SEQUENCE [LARGE SCALE GENOMIC DNA]</scope>
    <source>
        <strain evidence="1 2">Lmie10</strain>
    </source>
</reference>
<evidence type="ECO:0000313" key="2">
    <source>
        <dbReference type="Proteomes" id="UP000403266"/>
    </source>
</evidence>
<comment type="caution">
    <text evidence="1">The sequence shown here is derived from an EMBL/GenBank/DDBJ whole genome shotgun (WGS) entry which is preliminary data.</text>
</comment>
<dbReference type="Proteomes" id="UP000403266">
    <property type="component" value="Unassembled WGS sequence"/>
</dbReference>
<name>A0A5N7MA82_9HYPH</name>
<dbReference type="EMBL" id="VOSK01000001">
    <property type="protein sequence ID" value="MPR23813.1"/>
    <property type="molecule type" value="Genomic_DNA"/>
</dbReference>
<dbReference type="RefSeq" id="WP_152708710.1">
    <property type="nucleotide sequence ID" value="NZ_VOSJ01000001.1"/>
</dbReference>
<keyword evidence="2" id="KW-1185">Reference proteome</keyword>
<sequence>MQVGAGRDVMQAYLEACGGDAQRAMEAMSDRLVWFASLSNGGFLKRNVNLYFADDVEKLSHETDALTAPLPPIDESMAG</sequence>
<dbReference type="AlphaFoldDB" id="A0A5N7MA82"/>
<proteinExistence type="predicted"/>
<protein>
    <submittedName>
        <fullName evidence="1">Uncharacterized protein</fullName>
    </submittedName>
</protein>
<organism evidence="1 2">
    <name type="scientific">Microvirga tunisiensis</name>
    <dbReference type="NCBI Taxonomy" id="2108360"/>
    <lineage>
        <taxon>Bacteria</taxon>
        <taxon>Pseudomonadati</taxon>
        <taxon>Pseudomonadota</taxon>
        <taxon>Alphaproteobacteria</taxon>
        <taxon>Hyphomicrobiales</taxon>
        <taxon>Methylobacteriaceae</taxon>
        <taxon>Microvirga</taxon>
    </lineage>
</organism>
<gene>
    <name evidence="1" type="ORF">FS320_00905</name>
</gene>
<accession>A0A5N7MA82</accession>
<evidence type="ECO:0000313" key="1">
    <source>
        <dbReference type="EMBL" id="MPR23813.1"/>
    </source>
</evidence>